<dbReference type="AlphaFoldDB" id="A0A9P5YM97"/>
<sequence>TPIIFLLELAMFFASIRLVLLGDGWMFSTTLQKVKMVMQIGVELIVEGVMGWMRGRKMAILGNCPGNKVEEEDTDAPSPKISTADMDLQKVVFANVVQNLQRPDIVESNRIFEKEFIPAIYELNPIPESQALDHRAMHFLEQLAEACERVERVDNTETLSKLGALFQSILGNHSTTMLNSLNAQSEVMAVDSLENIARRCVRADENISANIFAYMINCIQLRNKVISTVLATHHCATAILNTLKYLNRSPSTIYRYFKDGAKYTIIANAGSVFLLGALAVEKERHHVPLAHITADILMKINHTIRCPKPGTIAGALVEKSIIPAIAYMRQTFRM</sequence>
<accession>A0A9P5YM97</accession>
<evidence type="ECO:0000313" key="1">
    <source>
        <dbReference type="EMBL" id="KAF9470180.1"/>
    </source>
</evidence>
<evidence type="ECO:0000313" key="2">
    <source>
        <dbReference type="Proteomes" id="UP000807469"/>
    </source>
</evidence>
<keyword evidence="2" id="KW-1185">Reference proteome</keyword>
<dbReference type="Proteomes" id="UP000807469">
    <property type="component" value="Unassembled WGS sequence"/>
</dbReference>
<organism evidence="1 2">
    <name type="scientific">Pholiota conissans</name>
    <dbReference type="NCBI Taxonomy" id="109636"/>
    <lineage>
        <taxon>Eukaryota</taxon>
        <taxon>Fungi</taxon>
        <taxon>Dikarya</taxon>
        <taxon>Basidiomycota</taxon>
        <taxon>Agaricomycotina</taxon>
        <taxon>Agaricomycetes</taxon>
        <taxon>Agaricomycetidae</taxon>
        <taxon>Agaricales</taxon>
        <taxon>Agaricineae</taxon>
        <taxon>Strophariaceae</taxon>
        <taxon>Pholiota</taxon>
    </lineage>
</organism>
<gene>
    <name evidence="1" type="ORF">BDN70DRAFT_902322</name>
</gene>
<proteinExistence type="predicted"/>
<reference evidence="1" key="1">
    <citation type="submission" date="2020-11" db="EMBL/GenBank/DDBJ databases">
        <authorList>
            <consortium name="DOE Joint Genome Institute"/>
            <person name="Ahrendt S."/>
            <person name="Riley R."/>
            <person name="Andreopoulos W."/>
            <person name="Labutti K."/>
            <person name="Pangilinan J."/>
            <person name="Ruiz-Duenas F.J."/>
            <person name="Barrasa J.M."/>
            <person name="Sanchez-Garcia M."/>
            <person name="Camarero S."/>
            <person name="Miyauchi S."/>
            <person name="Serrano A."/>
            <person name="Linde D."/>
            <person name="Babiker R."/>
            <person name="Drula E."/>
            <person name="Ayuso-Fernandez I."/>
            <person name="Pacheco R."/>
            <person name="Padilla G."/>
            <person name="Ferreira P."/>
            <person name="Barriuso J."/>
            <person name="Kellner H."/>
            <person name="Castanera R."/>
            <person name="Alfaro M."/>
            <person name="Ramirez L."/>
            <person name="Pisabarro A.G."/>
            <person name="Kuo A."/>
            <person name="Tritt A."/>
            <person name="Lipzen A."/>
            <person name="He G."/>
            <person name="Yan M."/>
            <person name="Ng V."/>
            <person name="Cullen D."/>
            <person name="Martin F."/>
            <person name="Rosso M.-N."/>
            <person name="Henrissat B."/>
            <person name="Hibbett D."/>
            <person name="Martinez A.T."/>
            <person name="Grigoriev I.V."/>
        </authorList>
    </citation>
    <scope>NUCLEOTIDE SEQUENCE</scope>
    <source>
        <strain evidence="1">CIRM-BRFM 674</strain>
    </source>
</reference>
<protein>
    <submittedName>
        <fullName evidence="1">Uncharacterized protein</fullName>
    </submittedName>
</protein>
<dbReference type="OrthoDB" id="2535938at2759"/>
<dbReference type="EMBL" id="MU156191">
    <property type="protein sequence ID" value="KAF9470180.1"/>
    <property type="molecule type" value="Genomic_DNA"/>
</dbReference>
<feature type="non-terminal residue" evidence="1">
    <location>
        <position position="1"/>
    </location>
</feature>
<comment type="caution">
    <text evidence="1">The sequence shown here is derived from an EMBL/GenBank/DDBJ whole genome shotgun (WGS) entry which is preliminary data.</text>
</comment>
<name>A0A9P5YM97_9AGAR</name>